<dbReference type="PROSITE" id="PS50004">
    <property type="entry name" value="C2"/>
    <property type="match status" value="1"/>
</dbReference>
<evidence type="ECO:0000259" key="3">
    <source>
        <dbReference type="PROSITE" id="PS50004"/>
    </source>
</evidence>
<dbReference type="PANTHER" id="PTHR46502">
    <property type="entry name" value="C2 DOMAIN-CONTAINING"/>
    <property type="match status" value="1"/>
</dbReference>
<proteinExistence type="predicted"/>
<protein>
    <recommendedName>
        <fullName evidence="3">C2 domain-containing protein</fullName>
    </recommendedName>
</protein>
<gene>
    <name evidence="4" type="ORF">R1sor_003763</name>
</gene>
<dbReference type="InterPro" id="IPR035892">
    <property type="entry name" value="C2_domain_sf"/>
</dbReference>
<organism evidence="4 5">
    <name type="scientific">Riccia sorocarpa</name>
    <dbReference type="NCBI Taxonomy" id="122646"/>
    <lineage>
        <taxon>Eukaryota</taxon>
        <taxon>Viridiplantae</taxon>
        <taxon>Streptophyta</taxon>
        <taxon>Embryophyta</taxon>
        <taxon>Marchantiophyta</taxon>
        <taxon>Marchantiopsida</taxon>
        <taxon>Marchantiidae</taxon>
        <taxon>Marchantiales</taxon>
        <taxon>Ricciaceae</taxon>
        <taxon>Riccia</taxon>
    </lineage>
</organism>
<dbReference type="GO" id="GO:0046872">
    <property type="term" value="F:metal ion binding"/>
    <property type="evidence" value="ECO:0007669"/>
    <property type="project" value="UniProtKB-KW"/>
</dbReference>
<comment type="caution">
    <text evidence="4">The sequence shown here is derived from an EMBL/GenBank/DDBJ whole genome shotgun (WGS) entry which is preliminary data.</text>
</comment>
<name>A0ABD3H4Q3_9MARC</name>
<evidence type="ECO:0000256" key="2">
    <source>
        <dbReference type="ARBA" id="ARBA00022837"/>
    </source>
</evidence>
<keyword evidence="2" id="KW-0106">Calcium</keyword>
<dbReference type="SMART" id="SM00239">
    <property type="entry name" value="C2"/>
    <property type="match status" value="1"/>
</dbReference>
<dbReference type="EMBL" id="JBJQOH010000006">
    <property type="protein sequence ID" value="KAL3685741.1"/>
    <property type="molecule type" value="Genomic_DNA"/>
</dbReference>
<evidence type="ECO:0000313" key="4">
    <source>
        <dbReference type="EMBL" id="KAL3685741.1"/>
    </source>
</evidence>
<keyword evidence="1" id="KW-0479">Metal-binding</keyword>
<dbReference type="Proteomes" id="UP001633002">
    <property type="component" value="Unassembled WGS sequence"/>
</dbReference>
<dbReference type="AlphaFoldDB" id="A0ABD3H4Q3"/>
<dbReference type="Pfam" id="PF00168">
    <property type="entry name" value="C2"/>
    <property type="match status" value="1"/>
</dbReference>
<reference evidence="4 5" key="1">
    <citation type="submission" date="2024-09" db="EMBL/GenBank/DDBJ databases">
        <title>Chromosome-scale assembly of Riccia sorocarpa.</title>
        <authorList>
            <person name="Paukszto L."/>
        </authorList>
    </citation>
    <scope>NUCLEOTIDE SEQUENCE [LARGE SCALE GENOMIC DNA]</scope>
    <source>
        <strain evidence="4">LP-2024</strain>
        <tissue evidence="4">Aerial parts of the thallus</tissue>
    </source>
</reference>
<keyword evidence="5" id="KW-1185">Reference proteome</keyword>
<dbReference type="Gene3D" id="2.60.40.150">
    <property type="entry name" value="C2 domain"/>
    <property type="match status" value="1"/>
</dbReference>
<dbReference type="PANTHER" id="PTHR46502:SF2">
    <property type="entry name" value="16 KDA PHLOEM PROTEIN 2"/>
    <property type="match status" value="1"/>
</dbReference>
<evidence type="ECO:0000256" key="1">
    <source>
        <dbReference type="ARBA" id="ARBA00022723"/>
    </source>
</evidence>
<evidence type="ECO:0000313" key="5">
    <source>
        <dbReference type="Proteomes" id="UP001633002"/>
    </source>
</evidence>
<sequence>MVAKEESPDWQLGSQTRPMMKAGELIIRLKQADHLKGKSFLWFGRASMYALFTIGGEKRNSKVIHHSGTSPVWNEQLSFKIAEHVHFGLYNTLNVHFFDHELRRRNIPRGTAKIDVAALLEEHKNEVPVQEYQVFYKGKPKGTVELGLTFIPSTRKPLNWLQNLVKSLALNDSSNFAQR</sequence>
<feature type="domain" description="C2" evidence="3">
    <location>
        <begin position="6"/>
        <end position="129"/>
    </location>
</feature>
<accession>A0ABD3H4Q3</accession>
<dbReference type="SUPFAM" id="SSF49562">
    <property type="entry name" value="C2 domain (Calcium/lipid-binding domain, CaLB)"/>
    <property type="match status" value="1"/>
</dbReference>
<dbReference type="InterPro" id="IPR000008">
    <property type="entry name" value="C2_dom"/>
</dbReference>